<proteinExistence type="predicted"/>
<reference evidence="1 2" key="1">
    <citation type="journal article" date="2015" name="Nature">
        <title>rRNA introns, odd ribosomes, and small enigmatic genomes across a large radiation of phyla.</title>
        <authorList>
            <person name="Brown C.T."/>
            <person name="Hug L.A."/>
            <person name="Thomas B.C."/>
            <person name="Sharon I."/>
            <person name="Castelle C.J."/>
            <person name="Singh A."/>
            <person name="Wilkins M.J."/>
            <person name="Williams K.H."/>
            <person name="Banfield J.F."/>
        </authorList>
    </citation>
    <scope>NUCLEOTIDE SEQUENCE [LARGE SCALE GENOMIC DNA]</scope>
</reference>
<evidence type="ECO:0000313" key="2">
    <source>
        <dbReference type="Proteomes" id="UP000034069"/>
    </source>
</evidence>
<dbReference type="EMBL" id="LCHN01000006">
    <property type="protein sequence ID" value="KKT36120.1"/>
    <property type="molecule type" value="Genomic_DNA"/>
</dbReference>
<name>A0A0G1GNN5_9BACT</name>
<evidence type="ECO:0000313" key="1">
    <source>
        <dbReference type="EMBL" id="KKT36120.1"/>
    </source>
</evidence>
<comment type="caution">
    <text evidence="1">The sequence shown here is derived from an EMBL/GenBank/DDBJ whole genome shotgun (WGS) entry which is preliminary data.</text>
</comment>
<dbReference type="Proteomes" id="UP000034069">
    <property type="component" value="Unassembled WGS sequence"/>
</dbReference>
<gene>
    <name evidence="1" type="ORF">UW23_C0006G0005</name>
</gene>
<accession>A0A0G1GNN5</accession>
<protein>
    <submittedName>
        <fullName evidence="1">Uncharacterized protein</fullName>
    </submittedName>
</protein>
<dbReference type="AlphaFoldDB" id="A0A0G1GNN5"/>
<sequence>MPIPGKEIEQRPGLDQTAIREVEGYIERVERQAETQAQVQSVSQVQVTQPVAQQQQDMGSLVSAQLADVTKPKIILPLNQVQIEEGMHHKIVDGIKWLAEWCVMMIKKYPGRVFYLPPNQQT</sequence>
<organism evidence="1 2">
    <name type="scientific">Candidatus Collierbacteria bacterium GW2011_GWA1_44_12</name>
    <dbReference type="NCBI Taxonomy" id="1618376"/>
    <lineage>
        <taxon>Bacteria</taxon>
        <taxon>Candidatus Collieribacteriota</taxon>
    </lineage>
</organism>